<dbReference type="Proteomes" id="UP000198122">
    <property type="component" value="Unassembled WGS sequence"/>
</dbReference>
<evidence type="ECO:0000256" key="4">
    <source>
        <dbReference type="NCBIfam" id="TIGR00152"/>
    </source>
</evidence>
<dbReference type="Pfam" id="PF01121">
    <property type="entry name" value="CoaE"/>
    <property type="match status" value="1"/>
</dbReference>
<comment type="pathway">
    <text evidence="3">Cofactor biosynthesis; coenzyme A biosynthesis; CoA from (R)-pantothenate: step 5/5.</text>
</comment>
<evidence type="ECO:0000313" key="5">
    <source>
        <dbReference type="EMBL" id="SNC59429.1"/>
    </source>
</evidence>
<dbReference type="EC" id="2.7.1.24" evidence="3 4"/>
<keyword evidence="3" id="KW-0963">Cytoplasm</keyword>
<dbReference type="CDD" id="cd02022">
    <property type="entry name" value="DPCK"/>
    <property type="match status" value="1"/>
</dbReference>
<name>A0A212T085_9MICO</name>
<keyword evidence="6" id="KW-1185">Reference proteome</keyword>
<dbReference type="InterPro" id="IPR027417">
    <property type="entry name" value="P-loop_NTPase"/>
</dbReference>
<keyword evidence="3" id="KW-0173">Coenzyme A biosynthesis</keyword>
<keyword evidence="2 3" id="KW-0067">ATP-binding</keyword>
<gene>
    <name evidence="3" type="primary">coaE</name>
    <name evidence="5" type="ORF">SAMN05445756_0064</name>
</gene>
<dbReference type="PANTHER" id="PTHR10695:SF46">
    <property type="entry name" value="BIFUNCTIONAL COENZYME A SYNTHASE-RELATED"/>
    <property type="match status" value="1"/>
</dbReference>
<comment type="similarity">
    <text evidence="3">Belongs to the CoaE family.</text>
</comment>
<comment type="catalytic activity">
    <reaction evidence="3">
        <text>3'-dephospho-CoA + ATP = ADP + CoA + H(+)</text>
        <dbReference type="Rhea" id="RHEA:18245"/>
        <dbReference type="ChEBI" id="CHEBI:15378"/>
        <dbReference type="ChEBI" id="CHEBI:30616"/>
        <dbReference type="ChEBI" id="CHEBI:57287"/>
        <dbReference type="ChEBI" id="CHEBI:57328"/>
        <dbReference type="ChEBI" id="CHEBI:456216"/>
        <dbReference type="EC" id="2.7.1.24"/>
    </reaction>
</comment>
<keyword evidence="3 5" id="KW-0418">Kinase</keyword>
<dbReference type="PROSITE" id="PS51219">
    <property type="entry name" value="DPCK"/>
    <property type="match status" value="1"/>
</dbReference>
<dbReference type="InterPro" id="IPR001977">
    <property type="entry name" value="Depp_CoAkinase"/>
</dbReference>
<dbReference type="UniPathway" id="UPA00241">
    <property type="reaction ID" value="UER00356"/>
</dbReference>
<dbReference type="GO" id="GO:0004140">
    <property type="term" value="F:dephospho-CoA kinase activity"/>
    <property type="evidence" value="ECO:0007669"/>
    <property type="project" value="UniProtKB-UniRule"/>
</dbReference>
<dbReference type="GO" id="GO:0005737">
    <property type="term" value="C:cytoplasm"/>
    <property type="evidence" value="ECO:0007669"/>
    <property type="project" value="UniProtKB-SubCell"/>
</dbReference>
<dbReference type="OrthoDB" id="9812943at2"/>
<dbReference type="SUPFAM" id="SSF52540">
    <property type="entry name" value="P-loop containing nucleoside triphosphate hydrolases"/>
    <property type="match status" value="1"/>
</dbReference>
<reference evidence="5 6" key="1">
    <citation type="submission" date="2017-06" db="EMBL/GenBank/DDBJ databases">
        <authorList>
            <person name="Kim H.J."/>
            <person name="Triplett B.A."/>
        </authorList>
    </citation>
    <scope>NUCLEOTIDE SEQUENCE [LARGE SCALE GENOMIC DNA]</scope>
    <source>
        <strain evidence="5 6">DSM 22179</strain>
    </source>
</reference>
<dbReference type="HAMAP" id="MF_00376">
    <property type="entry name" value="Dephospho_CoA_kinase"/>
    <property type="match status" value="1"/>
</dbReference>
<comment type="subcellular location">
    <subcellularLocation>
        <location evidence="3">Cytoplasm</location>
    </subcellularLocation>
</comment>
<accession>A0A212T085</accession>
<dbReference type="RefSeq" id="WP_088817126.1">
    <property type="nucleotide sequence ID" value="NZ_FYEZ01000001.1"/>
</dbReference>
<dbReference type="GO" id="GO:0015937">
    <property type="term" value="P:coenzyme A biosynthetic process"/>
    <property type="evidence" value="ECO:0007669"/>
    <property type="project" value="UniProtKB-UniRule"/>
</dbReference>
<comment type="function">
    <text evidence="3">Catalyzes the phosphorylation of the 3'-hydroxyl group of dephosphocoenzyme A to form coenzyme A.</text>
</comment>
<keyword evidence="1 3" id="KW-0547">Nucleotide-binding</keyword>
<feature type="binding site" evidence="3">
    <location>
        <begin position="11"/>
        <end position="16"/>
    </location>
    <ligand>
        <name>ATP</name>
        <dbReference type="ChEBI" id="CHEBI:30616"/>
    </ligand>
</feature>
<sequence>MTRIALTGGIAAGKSTVADRLAEIGALVIDSDRLAREVVEPGTDGLAEVVAAFGEGILAADGSLDRPALGERVFADEEARRTLEGIIHPLVRARAAQLEAEAGPGQPVVHDIPLLVETGRAEEFDRVLVVETPEAERVERMVRDRGMAPEEARARIAAQASDAERRAAADVVLLNDGSREELRAAVDELWPSITGP</sequence>
<dbReference type="GO" id="GO:0005524">
    <property type="term" value="F:ATP binding"/>
    <property type="evidence" value="ECO:0007669"/>
    <property type="project" value="UniProtKB-UniRule"/>
</dbReference>
<keyword evidence="3" id="KW-0808">Transferase</keyword>
<dbReference type="Gene3D" id="3.40.50.300">
    <property type="entry name" value="P-loop containing nucleotide triphosphate hydrolases"/>
    <property type="match status" value="1"/>
</dbReference>
<evidence type="ECO:0000313" key="6">
    <source>
        <dbReference type="Proteomes" id="UP000198122"/>
    </source>
</evidence>
<protein>
    <recommendedName>
        <fullName evidence="3 4">Dephospho-CoA kinase</fullName>
        <ecNumber evidence="3 4">2.7.1.24</ecNumber>
    </recommendedName>
    <alternativeName>
        <fullName evidence="3">Dephosphocoenzyme A kinase</fullName>
    </alternativeName>
</protein>
<dbReference type="NCBIfam" id="NF002879">
    <property type="entry name" value="PRK03333.1"/>
    <property type="match status" value="1"/>
</dbReference>
<dbReference type="NCBIfam" id="TIGR00152">
    <property type="entry name" value="dephospho-CoA kinase"/>
    <property type="match status" value="1"/>
</dbReference>
<dbReference type="AlphaFoldDB" id="A0A212T085"/>
<organism evidence="5 6">
    <name type="scientific">Kytococcus aerolatus</name>
    <dbReference type="NCBI Taxonomy" id="592308"/>
    <lineage>
        <taxon>Bacteria</taxon>
        <taxon>Bacillati</taxon>
        <taxon>Actinomycetota</taxon>
        <taxon>Actinomycetes</taxon>
        <taxon>Micrococcales</taxon>
        <taxon>Kytococcaceae</taxon>
        <taxon>Kytococcus</taxon>
    </lineage>
</organism>
<dbReference type="EMBL" id="FYEZ01000001">
    <property type="protein sequence ID" value="SNC59429.1"/>
    <property type="molecule type" value="Genomic_DNA"/>
</dbReference>
<evidence type="ECO:0000256" key="1">
    <source>
        <dbReference type="ARBA" id="ARBA00022741"/>
    </source>
</evidence>
<proteinExistence type="inferred from homology"/>
<dbReference type="PANTHER" id="PTHR10695">
    <property type="entry name" value="DEPHOSPHO-COA KINASE-RELATED"/>
    <property type="match status" value="1"/>
</dbReference>
<evidence type="ECO:0000256" key="3">
    <source>
        <dbReference type="HAMAP-Rule" id="MF_00376"/>
    </source>
</evidence>
<evidence type="ECO:0000256" key="2">
    <source>
        <dbReference type="ARBA" id="ARBA00022840"/>
    </source>
</evidence>